<dbReference type="Pfam" id="PF10987">
    <property type="entry name" value="DUF2806"/>
    <property type="match status" value="1"/>
</dbReference>
<protein>
    <submittedName>
        <fullName evidence="1">TIGR03899 family protein</fullName>
    </submittedName>
</protein>
<evidence type="ECO:0000313" key="1">
    <source>
        <dbReference type="EMBL" id="MCW8109618.1"/>
    </source>
</evidence>
<sequence length="298" mass="33259">MKIISSPQTSALNQVTTEKIDNSVEKASKQEESIVSSTNSVHAKMTSMFAKVGIKPALVMHDIKSRKSVVERRRDILASNKIANLQSILNVALTTSVTESEQEDLDPDWFFAFTNLAENIYSPTMQELWGRIFAAEVAKPGSFSLRSLETLKVLTQRDARLFTRAVSIASKRAGDPVPRILVGYHQRRGLSTLLRKVYPHQLNLSAHGLSYPDLLALDDMKLIYASEIESGELHPHNTVQWRCGASSFSITAKRKGVALVYYKFTAVGAELSKLIARQEQTHYLAAVKHLLTPFFTIK</sequence>
<comment type="caution">
    <text evidence="1">The sequence shown here is derived from an EMBL/GenBank/DDBJ whole genome shotgun (WGS) entry which is preliminary data.</text>
</comment>
<accession>A0ABT3PA12</accession>
<dbReference type="RefSeq" id="WP_265618453.1">
    <property type="nucleotide sequence ID" value="NZ_JAPFRD010000012.1"/>
</dbReference>
<dbReference type="NCBIfam" id="TIGR03899">
    <property type="entry name" value="TIGR03899 family protein"/>
    <property type="match status" value="1"/>
</dbReference>
<dbReference type="InterPro" id="IPR021254">
    <property type="entry name" value="DUF2806"/>
</dbReference>
<organism evidence="1 2">
    <name type="scientific">Alteromonas aquimaris</name>
    <dbReference type="NCBI Taxonomy" id="2998417"/>
    <lineage>
        <taxon>Bacteria</taxon>
        <taxon>Pseudomonadati</taxon>
        <taxon>Pseudomonadota</taxon>
        <taxon>Gammaproteobacteria</taxon>
        <taxon>Alteromonadales</taxon>
        <taxon>Alteromonadaceae</taxon>
        <taxon>Alteromonas/Salinimonas group</taxon>
        <taxon>Alteromonas</taxon>
    </lineage>
</organism>
<reference evidence="1" key="1">
    <citation type="submission" date="2022-11" db="EMBL/GenBank/DDBJ databases">
        <title>Alteromonas sp. nov., isolated from sea water of the Qingdao.</title>
        <authorList>
            <person name="Wang Q."/>
        </authorList>
    </citation>
    <scope>NUCLEOTIDE SEQUENCE</scope>
    <source>
        <strain evidence="1">ASW11-7</strain>
    </source>
</reference>
<evidence type="ECO:0000313" key="2">
    <source>
        <dbReference type="Proteomes" id="UP001142810"/>
    </source>
</evidence>
<proteinExistence type="predicted"/>
<dbReference type="EMBL" id="JAPFRD010000012">
    <property type="protein sequence ID" value="MCW8109618.1"/>
    <property type="molecule type" value="Genomic_DNA"/>
</dbReference>
<gene>
    <name evidence="1" type="ORF">OPS25_14000</name>
</gene>
<name>A0ABT3PA12_9ALTE</name>
<keyword evidence="2" id="KW-1185">Reference proteome</keyword>
<dbReference type="Proteomes" id="UP001142810">
    <property type="component" value="Unassembled WGS sequence"/>
</dbReference>